<dbReference type="PANTHER" id="PTHR11362">
    <property type="entry name" value="PHOSPHATIDYLETHANOLAMINE-BINDING PROTEIN"/>
    <property type="match status" value="1"/>
</dbReference>
<dbReference type="InterPro" id="IPR036610">
    <property type="entry name" value="PEBP-like_sf"/>
</dbReference>
<name>A0A854Q8C6_CRYNE</name>
<dbReference type="Pfam" id="PF01161">
    <property type="entry name" value="PBP"/>
    <property type="match status" value="1"/>
</dbReference>
<dbReference type="AlphaFoldDB" id="A0A854Q8C6"/>
<gene>
    <name evidence="1" type="ORF">C361_04656</name>
</gene>
<evidence type="ECO:0000313" key="1">
    <source>
        <dbReference type="EMBL" id="OXG17668.1"/>
    </source>
</evidence>
<dbReference type="EMBL" id="AMKT01000059">
    <property type="protein sequence ID" value="OXG17668.1"/>
    <property type="molecule type" value="Genomic_DNA"/>
</dbReference>
<protein>
    <recommendedName>
        <fullName evidence="3">PEBP-like protein</fullName>
    </recommendedName>
</protein>
<dbReference type="Gene3D" id="3.90.280.10">
    <property type="entry name" value="PEBP-like"/>
    <property type="match status" value="1"/>
</dbReference>
<comment type="caution">
    <text evidence="1">The sequence shown here is derived from an EMBL/GenBank/DDBJ whole genome shotgun (WGS) entry which is preliminary data.</text>
</comment>
<evidence type="ECO:0008006" key="3">
    <source>
        <dbReference type="Google" id="ProtNLM"/>
    </source>
</evidence>
<evidence type="ECO:0000313" key="2">
    <source>
        <dbReference type="Proteomes" id="UP000199727"/>
    </source>
</evidence>
<dbReference type="CDD" id="cd00866">
    <property type="entry name" value="PEBP_euk"/>
    <property type="match status" value="1"/>
</dbReference>
<accession>A0A854Q8C6</accession>
<dbReference type="PANTHER" id="PTHR11362:SF82">
    <property type="entry name" value="PHOSPHATIDYLETHANOLAMINE-BINDING PROTEIN 4"/>
    <property type="match status" value="1"/>
</dbReference>
<dbReference type="InterPro" id="IPR008914">
    <property type="entry name" value="PEBP"/>
</dbReference>
<dbReference type="Gene3D" id="1.20.58.1180">
    <property type="match status" value="1"/>
</dbReference>
<dbReference type="InterPro" id="IPR035810">
    <property type="entry name" value="PEBP_euk"/>
</dbReference>
<proteinExistence type="predicted"/>
<organism evidence="1 2">
    <name type="scientific">Cryptococcus neoformans Tu259-1</name>
    <dbReference type="NCBI Taxonomy" id="1230072"/>
    <lineage>
        <taxon>Eukaryota</taxon>
        <taxon>Fungi</taxon>
        <taxon>Dikarya</taxon>
        <taxon>Basidiomycota</taxon>
        <taxon>Agaricomycotina</taxon>
        <taxon>Tremellomycetes</taxon>
        <taxon>Tremellales</taxon>
        <taxon>Cryptococcaceae</taxon>
        <taxon>Cryptococcus</taxon>
        <taxon>Cryptococcus neoformans species complex</taxon>
    </lineage>
</organism>
<dbReference type="SUPFAM" id="SSF49777">
    <property type="entry name" value="PEBP-like"/>
    <property type="match status" value="1"/>
</dbReference>
<dbReference type="Proteomes" id="UP000199727">
    <property type="component" value="Unassembled WGS sequence"/>
</dbReference>
<reference evidence="1 2" key="1">
    <citation type="submission" date="2017-06" db="EMBL/GenBank/DDBJ databases">
        <title>Global population genomics of the pathogenic fungus Cryptococcus neoformans var. grubii.</title>
        <authorList>
            <person name="Cuomo C."/>
            <person name="Litvintseva A."/>
            <person name="Chen Y."/>
            <person name="Young S."/>
            <person name="Zeng Q."/>
            <person name="Chapman S."/>
            <person name="Gujja S."/>
            <person name="Saif S."/>
            <person name="Birren B."/>
        </authorList>
    </citation>
    <scope>NUCLEOTIDE SEQUENCE [LARGE SCALE GENOMIC DNA]</scope>
    <source>
        <strain evidence="1 2">Tu259-1</strain>
    </source>
</reference>
<sequence>MSSRVVYRLAGRASRQQRAFSMTSISRNAPVVPWEPALPQGVSPAYDAAISYLADYQSRTLSKLNDFKSKLPETPSHEELQQLAKLEIEAYANDPAVRRTFKETGGEGQMGKRIMRWLGEENWKKEGGLDLLMQRALQMNVVPDLLPEIPPTAPLTITLSSPVTPGTFQRPSSFVQPPKITHQIFHHPSLPTLTNPNPTALHTLLVVDPDAPHHETHSFQERVLYMKTDIPISVVDGNVNLTDKSVGKELLAWEPPAPEQGTPYHRYVFLVFRQPSPSSVTTTSREGFNLRDFLSSQGLTSHSLTGLSLFRAEWSEEEDQFINSVFREKRGVSEGAPVYGKVPKEVRYGYPMKARLRRKEEIRDQIWEGAMRELEGLGDVERVGF</sequence>
<dbReference type="OrthoDB" id="2153661at2759"/>